<dbReference type="PANTHER" id="PTHR43090">
    <property type="entry name" value="1-(5-PHOSPHORIBOSYL)-5-[(5-PHOSPHORIBOSYLAMINO)METHYLIDENEAMINO] IMIDAZOLE-4-CARBOXAMIDE ISOMERASE"/>
    <property type="match status" value="1"/>
</dbReference>
<sequence>MQVIPVIDIRNGVAVRAVAGDRKNYAPLTTPLAATSDPLDVARGLMTLHPFEAMYVADLDAIERRGNNRTSIAAIAKAIAPARLWLDAGFTGALEAGAWRSLENVDPVFGSETLQEGDDLRADKHAILSLDFSTRSFLGDPRLYDDESFWPDRLIVMTLSRVGAKQGPDLSRFHDVAARAGSRQVYAAGGARGVDDLLVLKEAGAAGALVATALHEGRLTPADLDVLAGR</sequence>
<dbReference type="GO" id="GO:0003949">
    <property type="term" value="F:1-(5-phosphoribosyl)-5-[(5-phosphoribosylamino)methylideneamino]imidazole-4-carboxamide isomerase activity"/>
    <property type="evidence" value="ECO:0007669"/>
    <property type="project" value="UniProtKB-EC"/>
</dbReference>
<dbReference type="Pfam" id="PF00977">
    <property type="entry name" value="His_biosynth"/>
    <property type="match status" value="2"/>
</dbReference>
<dbReference type="InterPro" id="IPR006062">
    <property type="entry name" value="His_biosynth"/>
</dbReference>
<name>A0AA48M7C0_9ZZZZ</name>
<dbReference type="CDD" id="cd04723">
    <property type="entry name" value="HisA_HisF"/>
    <property type="match status" value="1"/>
</dbReference>
<dbReference type="Gene3D" id="3.20.20.70">
    <property type="entry name" value="Aldolase class I"/>
    <property type="match status" value="1"/>
</dbReference>
<dbReference type="AlphaFoldDB" id="A0AA48M7C0"/>
<dbReference type="SUPFAM" id="SSF51366">
    <property type="entry name" value="Ribulose-phoshate binding barrel"/>
    <property type="match status" value="1"/>
</dbReference>
<gene>
    <name evidence="2" type="primary">hisA</name>
    <name evidence="2" type="ORF">AMST5_03993</name>
</gene>
<evidence type="ECO:0000313" key="2">
    <source>
        <dbReference type="EMBL" id="CAJ0889810.1"/>
    </source>
</evidence>
<keyword evidence="2" id="KW-0413">Isomerase</keyword>
<dbReference type="InterPro" id="IPR011060">
    <property type="entry name" value="RibuloseP-bd_barrel"/>
</dbReference>
<proteinExistence type="inferred from homology"/>
<dbReference type="GO" id="GO:0000162">
    <property type="term" value="P:L-tryptophan biosynthetic process"/>
    <property type="evidence" value="ECO:0007669"/>
    <property type="project" value="TreeGrafter"/>
</dbReference>
<evidence type="ECO:0000256" key="1">
    <source>
        <dbReference type="ARBA" id="ARBA00009667"/>
    </source>
</evidence>
<organism evidence="2">
    <name type="scientific">freshwater sediment metagenome</name>
    <dbReference type="NCBI Taxonomy" id="556182"/>
    <lineage>
        <taxon>unclassified sequences</taxon>
        <taxon>metagenomes</taxon>
        <taxon>ecological metagenomes</taxon>
    </lineage>
</organism>
<reference evidence="2" key="1">
    <citation type="submission" date="2023-07" db="EMBL/GenBank/DDBJ databases">
        <authorList>
            <person name="Pelsma A.J. K."/>
        </authorList>
    </citation>
    <scope>NUCLEOTIDE SEQUENCE</scope>
</reference>
<dbReference type="EC" id="5.3.1.16" evidence="2"/>
<comment type="similarity">
    <text evidence="1">Belongs to the HisA/HisF family.</text>
</comment>
<accession>A0AA48M7C0</accession>
<protein>
    <submittedName>
        <fullName evidence="2">Phosphoribosylformimino-5-aminoimidazole carboxamide ribotide isomerase</fullName>
        <ecNumber evidence="2">5.3.1.16</ecNumber>
    </submittedName>
</protein>
<dbReference type="InterPro" id="IPR044524">
    <property type="entry name" value="Isoase_HisA-like"/>
</dbReference>
<dbReference type="GO" id="GO:0005737">
    <property type="term" value="C:cytoplasm"/>
    <property type="evidence" value="ECO:0007669"/>
    <property type="project" value="TreeGrafter"/>
</dbReference>
<dbReference type="GO" id="GO:0000105">
    <property type="term" value="P:L-histidine biosynthetic process"/>
    <property type="evidence" value="ECO:0007669"/>
    <property type="project" value="InterPro"/>
</dbReference>
<dbReference type="EMBL" id="OY288114">
    <property type="protein sequence ID" value="CAJ0889810.1"/>
    <property type="molecule type" value="Genomic_DNA"/>
</dbReference>
<dbReference type="PANTHER" id="PTHR43090:SF2">
    <property type="entry name" value="1-(5-PHOSPHORIBOSYL)-5-[(5-PHOSPHORIBOSYLAMINO)METHYLIDENEAMINO] IMIDAZOLE-4-CARBOXAMIDE ISOMERASE"/>
    <property type="match status" value="1"/>
</dbReference>
<dbReference type="InterPro" id="IPR013785">
    <property type="entry name" value="Aldolase_TIM"/>
</dbReference>